<keyword evidence="6" id="KW-1185">Reference proteome</keyword>
<dbReference type="Gene3D" id="3.10.129.10">
    <property type="entry name" value="Hotdog Thioesterase"/>
    <property type="match status" value="1"/>
</dbReference>
<reference evidence="5 6" key="1">
    <citation type="submission" date="2018-11" db="EMBL/GenBank/DDBJ databases">
        <title>Genome sequencing and assembly of Anaerosphaera sp. nov., GS7-6-2.</title>
        <authorList>
            <person name="Rettenmaier R."/>
            <person name="Liebl W."/>
            <person name="Zverlov V."/>
        </authorList>
    </citation>
    <scope>NUCLEOTIDE SEQUENCE [LARGE SCALE GENOMIC DNA]</scope>
    <source>
        <strain evidence="5 6">GS7-6-2</strain>
    </source>
</reference>
<dbReference type="InterPro" id="IPR006683">
    <property type="entry name" value="Thioestr_dom"/>
</dbReference>
<evidence type="ECO:0000256" key="2">
    <source>
        <dbReference type="ARBA" id="ARBA00022801"/>
    </source>
</evidence>
<dbReference type="GO" id="GO:0006637">
    <property type="term" value="P:acyl-CoA metabolic process"/>
    <property type="evidence" value="ECO:0007669"/>
    <property type="project" value="TreeGrafter"/>
</dbReference>
<organism evidence="5 6">
    <name type="scientific">Anaerosphaera multitolerans</name>
    <dbReference type="NCBI Taxonomy" id="2487351"/>
    <lineage>
        <taxon>Bacteria</taxon>
        <taxon>Bacillati</taxon>
        <taxon>Bacillota</taxon>
        <taxon>Tissierellia</taxon>
        <taxon>Tissierellales</taxon>
        <taxon>Peptoniphilaceae</taxon>
        <taxon>Anaerosphaera</taxon>
    </lineage>
</organism>
<dbReference type="SUPFAM" id="SSF54637">
    <property type="entry name" value="Thioesterase/thiol ester dehydrase-isomerase"/>
    <property type="match status" value="1"/>
</dbReference>
<sequence>MKGMFFVKELSTSQLVLTGDLNHHGTLFVGKALIWLSETGFMTASMSYKNPDELVFLAMNGFKFFKPVPKGDIVNFTGKIVNLGNSSITVYVNGVSSLTGEIHVEGFITYVCIDQVTRKKKNHGLVMDDAESTEEIRIRNRALELVS</sequence>
<gene>
    <name evidence="5" type="ORF">EF514_05865</name>
</gene>
<dbReference type="Pfam" id="PF03061">
    <property type="entry name" value="4HBT"/>
    <property type="match status" value="1"/>
</dbReference>
<dbReference type="PROSITE" id="PS51770">
    <property type="entry name" value="HOTDOG_ACOT"/>
    <property type="match status" value="1"/>
</dbReference>
<name>A0A437S735_9FIRM</name>
<dbReference type="PANTHER" id="PTHR11049:SF24">
    <property type="entry name" value="CYTOSOLIC ACYL COENZYME A THIOESTER HYDROLASE"/>
    <property type="match status" value="1"/>
</dbReference>
<dbReference type="Proteomes" id="UP000288812">
    <property type="component" value="Unassembled WGS sequence"/>
</dbReference>
<dbReference type="GO" id="GO:0052816">
    <property type="term" value="F:long-chain fatty acyl-CoA hydrolase activity"/>
    <property type="evidence" value="ECO:0007669"/>
    <property type="project" value="TreeGrafter"/>
</dbReference>
<dbReference type="PANTHER" id="PTHR11049">
    <property type="entry name" value="ACYL COENZYME A THIOESTER HYDROLASE"/>
    <property type="match status" value="1"/>
</dbReference>
<comment type="similarity">
    <text evidence="1">Belongs to the acyl coenzyme A hydrolase family.</text>
</comment>
<dbReference type="GO" id="GO:0009062">
    <property type="term" value="P:fatty acid catabolic process"/>
    <property type="evidence" value="ECO:0007669"/>
    <property type="project" value="TreeGrafter"/>
</dbReference>
<dbReference type="CDD" id="cd03442">
    <property type="entry name" value="BFIT_BACH"/>
    <property type="match status" value="1"/>
</dbReference>
<dbReference type="AlphaFoldDB" id="A0A437S735"/>
<dbReference type="InterPro" id="IPR029069">
    <property type="entry name" value="HotDog_dom_sf"/>
</dbReference>
<proteinExistence type="inferred from homology"/>
<evidence type="ECO:0000259" key="4">
    <source>
        <dbReference type="PROSITE" id="PS51770"/>
    </source>
</evidence>
<keyword evidence="2 3" id="KW-0378">Hydrolase</keyword>
<evidence type="ECO:0000313" key="5">
    <source>
        <dbReference type="EMBL" id="RVU54843.1"/>
    </source>
</evidence>
<evidence type="ECO:0000313" key="6">
    <source>
        <dbReference type="Proteomes" id="UP000288812"/>
    </source>
</evidence>
<protein>
    <submittedName>
        <fullName evidence="5">Acyl-CoA thioesterase</fullName>
    </submittedName>
</protein>
<evidence type="ECO:0000256" key="3">
    <source>
        <dbReference type="PROSITE-ProRule" id="PRU01106"/>
    </source>
</evidence>
<dbReference type="EMBL" id="RLIH01000006">
    <property type="protein sequence ID" value="RVU54843.1"/>
    <property type="molecule type" value="Genomic_DNA"/>
</dbReference>
<dbReference type="InterPro" id="IPR033120">
    <property type="entry name" value="HOTDOG_ACOT"/>
</dbReference>
<accession>A0A437S735</accession>
<dbReference type="GO" id="GO:0005829">
    <property type="term" value="C:cytosol"/>
    <property type="evidence" value="ECO:0007669"/>
    <property type="project" value="TreeGrafter"/>
</dbReference>
<dbReference type="InterPro" id="IPR040170">
    <property type="entry name" value="Cytosol_ACT"/>
</dbReference>
<feature type="domain" description="HotDog ACOT-type" evidence="4">
    <location>
        <begin position="6"/>
        <end position="116"/>
    </location>
</feature>
<comment type="caution">
    <text evidence="5">The sequence shown here is derived from an EMBL/GenBank/DDBJ whole genome shotgun (WGS) entry which is preliminary data.</text>
</comment>
<evidence type="ECO:0000256" key="1">
    <source>
        <dbReference type="ARBA" id="ARBA00010458"/>
    </source>
</evidence>